<proteinExistence type="predicted"/>
<evidence type="ECO:0000256" key="1">
    <source>
        <dbReference type="SAM" id="MobiDB-lite"/>
    </source>
</evidence>
<protein>
    <submittedName>
        <fullName evidence="2">Uncharacterized protein</fullName>
    </submittedName>
</protein>
<feature type="compositionally biased region" description="Pro residues" evidence="1">
    <location>
        <begin position="37"/>
        <end position="47"/>
    </location>
</feature>
<feature type="compositionally biased region" description="Basic residues" evidence="1">
    <location>
        <begin position="181"/>
        <end position="191"/>
    </location>
</feature>
<accession>A0A6N2MMZ0</accession>
<gene>
    <name evidence="2" type="ORF">SVIM_LOCUS395609</name>
</gene>
<feature type="region of interest" description="Disordered" evidence="1">
    <location>
        <begin position="23"/>
        <end position="67"/>
    </location>
</feature>
<dbReference type="AlphaFoldDB" id="A0A6N2MMZ0"/>
<feature type="region of interest" description="Disordered" evidence="1">
    <location>
        <begin position="173"/>
        <end position="192"/>
    </location>
</feature>
<sequence length="253" mass="28089">MQSLLTWTDLRSVTSNVFRMCGGLRNETTSRPSSSPRQPPQSAPPLPHSVSSLPLPSSAHNRSPLPAPTFPLLSIAIQSSHRHGNTAQPTPQISHPRWFALGRPPSFLFSSPAPAPPITIKPPDVVRLKSRFEKLSASSHQLQPPPRTVTLPPKEEQMVTDKLDLKTEGRLNCHRGTPLPARKKKKKKKKQIREQTWKNLNFDSCLLLKSPLARERREEADRRTPCFAPSPAAALGQTRHQSSSCCHCSRTAP</sequence>
<feature type="compositionally biased region" description="Low complexity" evidence="1">
    <location>
        <begin position="48"/>
        <end position="60"/>
    </location>
</feature>
<dbReference type="EMBL" id="CAADRP010001896">
    <property type="protein sequence ID" value="VFU55626.1"/>
    <property type="molecule type" value="Genomic_DNA"/>
</dbReference>
<evidence type="ECO:0000313" key="2">
    <source>
        <dbReference type="EMBL" id="VFU55626.1"/>
    </source>
</evidence>
<reference evidence="2" key="1">
    <citation type="submission" date="2019-03" db="EMBL/GenBank/DDBJ databases">
        <authorList>
            <person name="Mank J."/>
            <person name="Almeida P."/>
        </authorList>
    </citation>
    <scope>NUCLEOTIDE SEQUENCE</scope>
    <source>
        <strain evidence="2">78183</strain>
    </source>
</reference>
<name>A0A6N2MMZ0_SALVM</name>
<organism evidence="2">
    <name type="scientific">Salix viminalis</name>
    <name type="common">Common osier</name>
    <name type="synonym">Basket willow</name>
    <dbReference type="NCBI Taxonomy" id="40686"/>
    <lineage>
        <taxon>Eukaryota</taxon>
        <taxon>Viridiplantae</taxon>
        <taxon>Streptophyta</taxon>
        <taxon>Embryophyta</taxon>
        <taxon>Tracheophyta</taxon>
        <taxon>Spermatophyta</taxon>
        <taxon>Magnoliopsida</taxon>
        <taxon>eudicotyledons</taxon>
        <taxon>Gunneridae</taxon>
        <taxon>Pentapetalae</taxon>
        <taxon>rosids</taxon>
        <taxon>fabids</taxon>
        <taxon>Malpighiales</taxon>
        <taxon>Salicaceae</taxon>
        <taxon>Saliceae</taxon>
        <taxon>Salix</taxon>
    </lineage>
</organism>